<comment type="caution">
    <text evidence="1">The sequence shown here is derived from an EMBL/GenBank/DDBJ whole genome shotgun (WGS) entry which is preliminary data.</text>
</comment>
<protein>
    <recommendedName>
        <fullName evidence="2">Transglutaminase-like domain-containing protein</fullName>
    </recommendedName>
</protein>
<evidence type="ECO:0000313" key="1">
    <source>
        <dbReference type="EMBL" id="GAG80115.1"/>
    </source>
</evidence>
<name>X1ACF3_9ZZZZ</name>
<evidence type="ECO:0008006" key="2">
    <source>
        <dbReference type="Google" id="ProtNLM"/>
    </source>
</evidence>
<dbReference type="AlphaFoldDB" id="X1ACF3"/>
<accession>X1ACF3</accession>
<gene>
    <name evidence="1" type="ORF">S01H4_31409</name>
</gene>
<feature type="non-terminal residue" evidence="1">
    <location>
        <position position="1"/>
    </location>
</feature>
<reference evidence="1" key="1">
    <citation type="journal article" date="2014" name="Front. Microbiol.">
        <title>High frequency of phylogenetically diverse reductive dehalogenase-homologous genes in deep subseafloor sedimentary metagenomes.</title>
        <authorList>
            <person name="Kawai M."/>
            <person name="Futagami T."/>
            <person name="Toyoda A."/>
            <person name="Takaki Y."/>
            <person name="Nishi S."/>
            <person name="Hori S."/>
            <person name="Arai W."/>
            <person name="Tsubouchi T."/>
            <person name="Morono Y."/>
            <person name="Uchiyama I."/>
            <person name="Ito T."/>
            <person name="Fujiyama A."/>
            <person name="Inagaki F."/>
            <person name="Takami H."/>
        </authorList>
    </citation>
    <scope>NUCLEOTIDE SEQUENCE</scope>
    <source>
        <strain evidence="1">Expedition CK06-06</strain>
    </source>
</reference>
<organism evidence="1">
    <name type="scientific">marine sediment metagenome</name>
    <dbReference type="NCBI Taxonomy" id="412755"/>
    <lineage>
        <taxon>unclassified sequences</taxon>
        <taxon>metagenomes</taxon>
        <taxon>ecological metagenomes</taxon>
    </lineage>
</organism>
<dbReference type="Gene3D" id="3.10.620.30">
    <property type="match status" value="1"/>
</dbReference>
<sequence>RFSECLKYGDNTMYLANYCMSYTLDFCDTINYWGQDELAGADNLTIMDTVIQDCIDNIDYEYDSDITLGQESFDWDYIKFSVETAFRTKGDCEDQAILAAAYLESCGFETIIAISHDPNHPTEGSFYHGSLLVHIEDIITYKNLYSASLWRFGGVDPYYPDYTWCWLDPTWDVPFGSVPSWLADYGGSIPYSVFSIAICDIDGGIAEPELQCISA</sequence>
<dbReference type="SUPFAM" id="SSF54001">
    <property type="entry name" value="Cysteine proteinases"/>
    <property type="match status" value="1"/>
</dbReference>
<proteinExistence type="predicted"/>
<dbReference type="InterPro" id="IPR038765">
    <property type="entry name" value="Papain-like_cys_pep_sf"/>
</dbReference>
<dbReference type="EMBL" id="BART01016312">
    <property type="protein sequence ID" value="GAG80115.1"/>
    <property type="molecule type" value="Genomic_DNA"/>
</dbReference>